<name>A0A0M0JTJ7_9EUKA</name>
<gene>
    <name evidence="1" type="ORF">Ctob_007376</name>
</gene>
<dbReference type="InterPro" id="IPR040442">
    <property type="entry name" value="Pyrv_kinase-like_dom_sf"/>
</dbReference>
<dbReference type="SUPFAM" id="SSF51621">
    <property type="entry name" value="Phosphoenolpyruvate/pyruvate domain"/>
    <property type="match status" value="1"/>
</dbReference>
<comment type="caution">
    <text evidence="1">The sequence shown here is derived from an EMBL/GenBank/DDBJ whole genome shotgun (WGS) entry which is preliminary data.</text>
</comment>
<evidence type="ECO:0000313" key="2">
    <source>
        <dbReference type="Proteomes" id="UP000037460"/>
    </source>
</evidence>
<dbReference type="GO" id="GO:0003824">
    <property type="term" value="F:catalytic activity"/>
    <property type="evidence" value="ECO:0007669"/>
    <property type="project" value="InterPro"/>
</dbReference>
<dbReference type="PANTHER" id="PTHR42905">
    <property type="entry name" value="PHOSPHOENOLPYRUVATE CARBOXYLASE"/>
    <property type="match status" value="1"/>
</dbReference>
<reference evidence="2" key="1">
    <citation type="journal article" date="2015" name="PLoS Genet.">
        <title>Genome Sequence and Transcriptome Analyses of Chrysochromulina tobin: Metabolic Tools for Enhanced Algal Fitness in the Prominent Order Prymnesiales (Haptophyceae).</title>
        <authorList>
            <person name="Hovde B.T."/>
            <person name="Deodato C.R."/>
            <person name="Hunsperger H.M."/>
            <person name="Ryken S.A."/>
            <person name="Yost W."/>
            <person name="Jha R.K."/>
            <person name="Patterson J."/>
            <person name="Monnat R.J. Jr."/>
            <person name="Barlow S.B."/>
            <person name="Starkenburg S.R."/>
            <person name="Cattolico R.A."/>
        </authorList>
    </citation>
    <scope>NUCLEOTIDE SEQUENCE</scope>
    <source>
        <strain evidence="2">CCMP291</strain>
    </source>
</reference>
<dbReference type="AlphaFoldDB" id="A0A0M0JTJ7"/>
<dbReference type="Gene3D" id="3.20.20.60">
    <property type="entry name" value="Phosphoenolpyruvate-binding domains"/>
    <property type="match status" value="1"/>
</dbReference>
<dbReference type="PANTHER" id="PTHR42905:SF2">
    <property type="entry name" value="PHOSPHOENOLPYRUVATE CARBOXYLASE FAMILY PROTEIN"/>
    <property type="match status" value="1"/>
</dbReference>
<dbReference type="InterPro" id="IPR039556">
    <property type="entry name" value="ICL/PEPM"/>
</dbReference>
<dbReference type="InterPro" id="IPR015813">
    <property type="entry name" value="Pyrv/PenolPyrv_kinase-like_dom"/>
</dbReference>
<dbReference type="CDD" id="cd00377">
    <property type="entry name" value="ICL_PEPM"/>
    <property type="match status" value="1"/>
</dbReference>
<dbReference type="EMBL" id="JWZX01002334">
    <property type="protein sequence ID" value="KOO29904.1"/>
    <property type="molecule type" value="Genomic_DNA"/>
</dbReference>
<dbReference type="Pfam" id="PF13714">
    <property type="entry name" value="PEP_mutase"/>
    <property type="match status" value="1"/>
</dbReference>
<organism evidence="1 2">
    <name type="scientific">Chrysochromulina tobinii</name>
    <dbReference type="NCBI Taxonomy" id="1460289"/>
    <lineage>
        <taxon>Eukaryota</taxon>
        <taxon>Haptista</taxon>
        <taxon>Haptophyta</taxon>
        <taxon>Prymnesiophyceae</taxon>
        <taxon>Prymnesiales</taxon>
        <taxon>Chrysochromulinaceae</taxon>
        <taxon>Chrysochromulina</taxon>
    </lineage>
</organism>
<accession>A0A0M0JTJ7</accession>
<protein>
    <submittedName>
        <fullName evidence="1">Carboxyvinyl-carboxyphosphonate phosphorylmutase</fullName>
    </submittedName>
</protein>
<proteinExistence type="predicted"/>
<keyword evidence="2" id="KW-1185">Reference proteome</keyword>
<evidence type="ECO:0000313" key="1">
    <source>
        <dbReference type="EMBL" id="KOO29904.1"/>
    </source>
</evidence>
<sequence length="198" mass="21091">MAARRLRTLIASPGIMQMPCCFDALSAKLVQKAGYPITFASGFSISAAHGLPDTGLMSFGEMEATMRQITNGLSIPCIGDGDTGYGNAVNVKRTVRGYTRAGLAGIMIEDQVAPKRCGHTKEKAVVDRGTAVMRVRAAVDAAREAAAEGADPIVIVARTDARATHGLEEAISRAKLFRENGADWRFVEARPLIASDRL</sequence>
<dbReference type="OrthoDB" id="1923844at2759"/>
<dbReference type="Proteomes" id="UP000037460">
    <property type="component" value="Unassembled WGS sequence"/>
</dbReference>